<proteinExistence type="predicted"/>
<protein>
    <submittedName>
        <fullName evidence="3">Uncharacterized protein</fullName>
    </submittedName>
</protein>
<keyword evidence="4" id="KW-1185">Reference proteome</keyword>
<comment type="caution">
    <text evidence="3">The sequence shown here is derived from an EMBL/GenBank/DDBJ whole genome shotgun (WGS) entry which is preliminary data.</text>
</comment>
<name>A0ABW5R8C1_9BACL</name>
<feature type="transmembrane region" description="Helical" evidence="1">
    <location>
        <begin position="442"/>
        <end position="464"/>
    </location>
</feature>
<keyword evidence="2" id="KW-0732">Signal</keyword>
<dbReference type="SUPFAM" id="SSF53649">
    <property type="entry name" value="Alkaline phosphatase-like"/>
    <property type="match status" value="1"/>
</dbReference>
<evidence type="ECO:0000313" key="3">
    <source>
        <dbReference type="EMBL" id="MFD2670824.1"/>
    </source>
</evidence>
<accession>A0ABW5R8C1</accession>
<feature type="transmembrane region" description="Helical" evidence="1">
    <location>
        <begin position="747"/>
        <end position="766"/>
    </location>
</feature>
<keyword evidence="1" id="KW-1133">Transmembrane helix</keyword>
<feature type="transmembrane region" description="Helical" evidence="1">
    <location>
        <begin position="494"/>
        <end position="514"/>
    </location>
</feature>
<dbReference type="RefSeq" id="WP_379928253.1">
    <property type="nucleotide sequence ID" value="NZ_JBHUMM010000007.1"/>
</dbReference>
<keyword evidence="1" id="KW-0472">Membrane</keyword>
<dbReference type="InterPro" id="IPR017850">
    <property type="entry name" value="Alkaline_phosphatase_core_sf"/>
</dbReference>
<feature type="transmembrane region" description="Helical" evidence="1">
    <location>
        <begin position="569"/>
        <end position="587"/>
    </location>
</feature>
<evidence type="ECO:0000256" key="1">
    <source>
        <dbReference type="SAM" id="Phobius"/>
    </source>
</evidence>
<feature type="transmembrane region" description="Helical" evidence="1">
    <location>
        <begin position="690"/>
        <end position="710"/>
    </location>
</feature>
<feature type="transmembrane region" description="Helical" evidence="1">
    <location>
        <begin position="534"/>
        <end position="557"/>
    </location>
</feature>
<feature type="transmembrane region" description="Helical" evidence="1">
    <location>
        <begin position="470"/>
        <end position="487"/>
    </location>
</feature>
<feature type="chain" id="PRO_5045576628" evidence="2">
    <location>
        <begin position="28"/>
        <end position="775"/>
    </location>
</feature>
<dbReference type="Proteomes" id="UP001597497">
    <property type="component" value="Unassembled WGS sequence"/>
</dbReference>
<keyword evidence="1" id="KW-0812">Transmembrane</keyword>
<dbReference type="EMBL" id="JBHUMM010000007">
    <property type="protein sequence ID" value="MFD2670824.1"/>
    <property type="molecule type" value="Genomic_DNA"/>
</dbReference>
<feature type="transmembrane region" description="Helical" evidence="1">
    <location>
        <begin position="722"/>
        <end position="741"/>
    </location>
</feature>
<gene>
    <name evidence="3" type="ORF">ACFSUC_04285</name>
</gene>
<evidence type="ECO:0000256" key="2">
    <source>
        <dbReference type="SAM" id="SignalP"/>
    </source>
</evidence>
<feature type="signal peptide" evidence="2">
    <location>
        <begin position="1"/>
        <end position="27"/>
    </location>
</feature>
<sequence>MMRAVWKWIGTIGCLLHMLLSTGTVSALTPNSQQGTPPRSPDTHRHVWVLSVPGLSFLDVSEVLDADYPHLRMLFTQGMSAGMNVRTPERGVEDVYLALGAGRGAYSPATYQFEQAATSPPSREIAYAFHTGERRKGQIFLPEIEKVKRLQQRGAHDGVPGALGEELAKQGIQVRVYGNRDRGKGADAAMLRHAPYLLMDHSGQVEEGTIHQGTNIQHPNRAYGMQTHYAWLQEQLGELADIRDSSVQASSAVTLVELGDLDRLLSSKELLSLDVYRDQYVRVLRDLDRMVAFAIARLSATDTLLLFSPLPQGEAVVQKYLLAPIVVYPGSFDSDSDSPPTGGWLTSLTTKRTGIVSYADFAPTLLKLLGVESQSEQGGWIGHPMTQIASEDAIFQLTDWMREAAEVYRLRPRLLIPFVTYEVLMLIVLILIWLVKPGKRRLSVATFISYTLLAAPVAMLWSGYVGSGGVVGMSLFFLLACLLLSVICMRFRGLYGIAIMTTITVYAILIDGLTGANGMQHSVLGYDPMIGARYYGIGNELMGVLIGAALMSALMWIQISRISGTGKPWTRLHGVLLGLLVWGYLASPMLGTNAGGAITTSAAVVYVLLYGGKRRLRLQWRRSVVAGSLFAGLVVVGFILWLLNLPLLTGGETGQSHIGKAMRQLEQGNWTYVSHLVLRKLQMNMHLVSVSMWTKVWVVTICLLPVLLLHPKGLLQRWQQQYPYLIAACTAISISAVAAFIVNDSGIVAASTMIVFAVVPLFIVHFQELSASQSA</sequence>
<reference evidence="4" key="1">
    <citation type="journal article" date="2019" name="Int. J. Syst. Evol. Microbiol.">
        <title>The Global Catalogue of Microorganisms (GCM) 10K type strain sequencing project: providing services to taxonomists for standard genome sequencing and annotation.</title>
        <authorList>
            <consortium name="The Broad Institute Genomics Platform"/>
            <consortium name="The Broad Institute Genome Sequencing Center for Infectious Disease"/>
            <person name="Wu L."/>
            <person name="Ma J."/>
        </authorList>
    </citation>
    <scope>NUCLEOTIDE SEQUENCE [LARGE SCALE GENOMIC DNA]</scope>
    <source>
        <strain evidence="4">KCTC 33676</strain>
    </source>
</reference>
<feature type="transmembrane region" description="Helical" evidence="1">
    <location>
        <begin position="593"/>
        <end position="612"/>
    </location>
</feature>
<organism evidence="3 4">
    <name type="scientific">Marinicrinis sediminis</name>
    <dbReference type="NCBI Taxonomy" id="1652465"/>
    <lineage>
        <taxon>Bacteria</taxon>
        <taxon>Bacillati</taxon>
        <taxon>Bacillota</taxon>
        <taxon>Bacilli</taxon>
        <taxon>Bacillales</taxon>
        <taxon>Paenibacillaceae</taxon>
    </lineage>
</organism>
<feature type="transmembrane region" description="Helical" evidence="1">
    <location>
        <begin position="414"/>
        <end position="435"/>
    </location>
</feature>
<evidence type="ECO:0000313" key="4">
    <source>
        <dbReference type="Proteomes" id="UP001597497"/>
    </source>
</evidence>
<feature type="transmembrane region" description="Helical" evidence="1">
    <location>
        <begin position="624"/>
        <end position="643"/>
    </location>
</feature>